<dbReference type="AlphaFoldDB" id="A0A6J6CDB8"/>
<dbReference type="EMBL" id="CAEZSF010000171">
    <property type="protein sequence ID" value="CAB4549244.1"/>
    <property type="molecule type" value="Genomic_DNA"/>
</dbReference>
<dbReference type="Pfam" id="PF05721">
    <property type="entry name" value="PhyH"/>
    <property type="match status" value="1"/>
</dbReference>
<dbReference type="PANTHER" id="PTHR20883">
    <property type="entry name" value="PHYTANOYL-COA DIOXYGENASE DOMAIN CONTAINING 1"/>
    <property type="match status" value="1"/>
</dbReference>
<organism evidence="1">
    <name type="scientific">freshwater metagenome</name>
    <dbReference type="NCBI Taxonomy" id="449393"/>
    <lineage>
        <taxon>unclassified sequences</taxon>
        <taxon>metagenomes</taxon>
        <taxon>ecological metagenomes</taxon>
    </lineage>
</organism>
<name>A0A6J6CDB8_9ZZZZ</name>
<gene>
    <name evidence="1" type="ORF">UFOPK1358_01509</name>
</gene>
<sequence length="290" mass="31151">MIMPGPSQACDSLPRTHFVDESVNDDMANRGFAILPNPVSTEAIAALRDLYQGVIAEVGRDSSGVFLPSMMISRLDLRARLWDGVRAILGPIFDPLFAPETTTVVGGSFVSKPGAQNSARNPHQDPSVFDETREVSISLWIPLTDSHSANGTLYLLPGSHRMGNRVRPPDVDSLDDEVSTFALNESVAVELRAGQVLVIDGSVIHHSPSNTSDSERVAAICALIPPACEMRYARSENGATEGTAQIYNVGEEMYRSGNLVTPSLDPACLVERSPYRLATMADLQASLAAS</sequence>
<dbReference type="InterPro" id="IPR008775">
    <property type="entry name" value="Phytyl_CoA_dOase-like"/>
</dbReference>
<dbReference type="PANTHER" id="PTHR20883:SF48">
    <property type="entry name" value="ECTOINE DIOXYGENASE"/>
    <property type="match status" value="1"/>
</dbReference>
<accession>A0A6J6CDB8</accession>
<evidence type="ECO:0000313" key="1">
    <source>
        <dbReference type="EMBL" id="CAB4549244.1"/>
    </source>
</evidence>
<dbReference type="Gene3D" id="2.60.120.620">
    <property type="entry name" value="q2cbj1_9rhob like domain"/>
    <property type="match status" value="1"/>
</dbReference>
<protein>
    <submittedName>
        <fullName evidence="1">Unannotated protein</fullName>
    </submittedName>
</protein>
<dbReference type="GO" id="GO:0046872">
    <property type="term" value="F:metal ion binding"/>
    <property type="evidence" value="ECO:0007669"/>
    <property type="project" value="UniProtKB-ARBA"/>
</dbReference>
<dbReference type="GO" id="GO:0016491">
    <property type="term" value="F:oxidoreductase activity"/>
    <property type="evidence" value="ECO:0007669"/>
    <property type="project" value="UniProtKB-ARBA"/>
</dbReference>
<reference evidence="1" key="1">
    <citation type="submission" date="2020-05" db="EMBL/GenBank/DDBJ databases">
        <authorList>
            <person name="Chiriac C."/>
            <person name="Salcher M."/>
            <person name="Ghai R."/>
            <person name="Kavagutti S V."/>
        </authorList>
    </citation>
    <scope>NUCLEOTIDE SEQUENCE</scope>
</reference>
<dbReference type="SUPFAM" id="SSF51197">
    <property type="entry name" value="Clavaminate synthase-like"/>
    <property type="match status" value="1"/>
</dbReference>
<proteinExistence type="predicted"/>